<keyword evidence="1" id="KW-0479">Metal-binding</keyword>
<gene>
    <name evidence="3" type="ORF">BMG03_02055</name>
</gene>
<dbReference type="Pfam" id="PF01903">
    <property type="entry name" value="CbiX"/>
    <property type="match status" value="1"/>
</dbReference>
<name>A0ABN4XBD0_9RHOB</name>
<evidence type="ECO:0008006" key="5">
    <source>
        <dbReference type="Google" id="ProtNLM"/>
    </source>
</evidence>
<evidence type="ECO:0000256" key="1">
    <source>
        <dbReference type="ARBA" id="ARBA00022723"/>
    </source>
</evidence>
<keyword evidence="2" id="KW-0456">Lyase</keyword>
<proteinExistence type="predicted"/>
<evidence type="ECO:0000256" key="2">
    <source>
        <dbReference type="ARBA" id="ARBA00023239"/>
    </source>
</evidence>
<dbReference type="InterPro" id="IPR050963">
    <property type="entry name" value="Sirohydro_Cobaltochel/CbiX"/>
</dbReference>
<dbReference type="Proteomes" id="UP000185622">
    <property type="component" value="Chromosome"/>
</dbReference>
<dbReference type="InterPro" id="IPR002762">
    <property type="entry name" value="CbiX-like"/>
</dbReference>
<keyword evidence="4" id="KW-1185">Reference proteome</keyword>
<dbReference type="SUPFAM" id="SSF53800">
    <property type="entry name" value="Chelatase"/>
    <property type="match status" value="1"/>
</dbReference>
<protein>
    <recommendedName>
        <fullName evidence="5">Cobalamin biosynthesis protein CbiX</fullName>
    </recommendedName>
</protein>
<evidence type="ECO:0000313" key="3">
    <source>
        <dbReference type="EMBL" id="AQS46723.1"/>
    </source>
</evidence>
<evidence type="ECO:0000313" key="4">
    <source>
        <dbReference type="Proteomes" id="UP000185622"/>
    </source>
</evidence>
<sequence length="227" mass="24419">MQPVILVAHGSPSEPETQEKALLSLAEKVAAQSSGRSIDAATLANPGALEAALARHENPLIYPYFMAQGWFTKTELPRRLAAAGSDARQLDPFGVDPALPDLLTKVIFEARESENVPTDSPVILVAHGSKISRKSRNSVYDMAETLVRNPLMPEIHVALIEEPPYLEDVARAHPDGVCLPFFALRAGHVTGDIPQALQAASYRGSLLPEIGAHREVPVLIAQAISRG</sequence>
<accession>A0ABN4XBD0</accession>
<organism evidence="3 4">
    <name type="scientific">Thioclava nitratireducens</name>
    <dbReference type="NCBI Taxonomy" id="1915078"/>
    <lineage>
        <taxon>Bacteria</taxon>
        <taxon>Pseudomonadati</taxon>
        <taxon>Pseudomonadota</taxon>
        <taxon>Alphaproteobacteria</taxon>
        <taxon>Rhodobacterales</taxon>
        <taxon>Paracoccaceae</taxon>
        <taxon>Thioclava</taxon>
    </lineage>
</organism>
<reference evidence="3 4" key="1">
    <citation type="submission" date="2017-01" db="EMBL/GenBank/DDBJ databases">
        <title>The complete genome sequence of a sulfur-oxidizing marine bacterium Thioclava sp. 25B10_4T.</title>
        <authorList>
            <person name="Liu Y."/>
            <person name="Lai Q."/>
            <person name="Shao Z."/>
        </authorList>
    </citation>
    <scope>NUCLEOTIDE SEQUENCE [LARGE SCALE GENOMIC DNA]</scope>
    <source>
        <strain evidence="3 4">25B10_4</strain>
    </source>
</reference>
<dbReference type="Gene3D" id="3.40.50.1400">
    <property type="match status" value="2"/>
</dbReference>
<dbReference type="PANTHER" id="PTHR33542:SF3">
    <property type="entry name" value="SIROHYDROCHLORIN FERROCHELATASE, CHLOROPLASTIC"/>
    <property type="match status" value="1"/>
</dbReference>
<dbReference type="EMBL" id="CP019437">
    <property type="protein sequence ID" value="AQS46723.1"/>
    <property type="molecule type" value="Genomic_DNA"/>
</dbReference>
<dbReference type="PANTHER" id="PTHR33542">
    <property type="entry name" value="SIROHYDROCHLORIN FERROCHELATASE, CHLOROPLASTIC"/>
    <property type="match status" value="1"/>
</dbReference>